<dbReference type="EMBL" id="CP038141">
    <property type="protein sequence ID" value="QDH17589.1"/>
    <property type="molecule type" value="Genomic_DNA"/>
</dbReference>
<feature type="domain" description="Helicase ATP-binding" evidence="6">
    <location>
        <begin position="205"/>
        <end position="490"/>
    </location>
</feature>
<evidence type="ECO:0000256" key="4">
    <source>
        <dbReference type="ARBA" id="ARBA00038058"/>
    </source>
</evidence>
<dbReference type="Gene3D" id="3.40.50.300">
    <property type="entry name" value="P-loop containing nucleotide triphosphate hydrolases"/>
    <property type="match status" value="2"/>
</dbReference>
<evidence type="ECO:0000313" key="7">
    <source>
        <dbReference type="EMBL" id="QDH17589.1"/>
    </source>
</evidence>
<accession>A0A4Y6UIY6</accession>
<dbReference type="GO" id="GO:0016818">
    <property type="term" value="F:hydrolase activity, acting on acid anhydrides, in phosphorus-containing anhydrides"/>
    <property type="evidence" value="ECO:0007669"/>
    <property type="project" value="InterPro"/>
</dbReference>
<proteinExistence type="inferred from homology"/>
<dbReference type="RefSeq" id="WP_141461681.1">
    <property type="nucleotide sequence ID" value="NZ_CP038141.1"/>
</dbReference>
<sequence>MPASPPFLSPFDAPALIARRGLSSILTPDGELLDLPAPQTRELLRSLPPPLLIHGPAALKALDLTPLSQPVPWFDLLDLFLFVRPAQTIAPTPRGLALALGLHPQKTITADFLPTLCEALLSELNTKKDAPEGNHLRSLLLPLQRSGWVWSDIISDVIGPPSTQGASHSYESLRIWKRLPRWEEEAPRPAPSSYPVSPIKARERLRDILGEHAETRPGQADFSSVVTSAFEPRETLGAPNVVLAEAGTGTGKTLGYIAPSTLWAEENKGAVWVSTYTRHLQRQIEQELHRVYPNDTVRREKVVVRKGRENYLCLLNMEDMVNTVTSRGKDATASLLPLSLLARWAEKSRDGDLMGGDLPGWFGEIFGHGSLAAIADRRGECIHASCPHYQTCFVEHGIRRARRADIVIANHALVMAQAAWNSLTPAHLPDEDTIPSRYIFDEGHHIPEAADSAFSIAFSGLETAELRRWLLGAEGSRSRARGLQRRLDDLIERIPSIQKPLHAVLNAARVLPAPGWSARLKEKTSPSPQPAPENLPATEETETLFPLDLPAPPQPENPSEIFLKLLAHQLKARTAEHPSSRSQEYFSNECDLYPINPPLEEHSELLAQELRQLLRPLEQLSQQFEHQIEDNDEIDSTLRQRIESTLRTLHRRAISPVSSWISMLDSLQTPPAPDTIPTYIDFIRSEPLPQKQSPHQSFDIGLYRHWLDPTIPFVSTIQTPAHGLLITSATLRDQPQNTSGEETWHAAELRLGATHFIKPPIRASLMSPFDYSKQTRAYIITDVSSEIASLAHAFRSLFSASGGSGLGLFTAIRRLREVYKRIQEPLETEGIPLYAQHVDAMDNATLVDIFRTEIQSCLLGTDAMRDGVDVPGDALRMVVFEKTPWPRPDILHRERRKLLSEGRPSEYDDRITRMRLRQAFGRLIRRSDDRGVFVMLDRRMPSRLLSAFPEGVQVERLSLTDALEHIKEFLN</sequence>
<organism evidence="7 8">
    <name type="scientific">Swingsia samuiensis</name>
    <dbReference type="NCBI Taxonomy" id="1293412"/>
    <lineage>
        <taxon>Bacteria</taxon>
        <taxon>Pseudomonadati</taxon>
        <taxon>Pseudomonadota</taxon>
        <taxon>Alphaproteobacteria</taxon>
        <taxon>Acetobacterales</taxon>
        <taxon>Acetobacteraceae</taxon>
        <taxon>Swingsia</taxon>
    </lineage>
</organism>
<feature type="region of interest" description="Disordered" evidence="5">
    <location>
        <begin position="519"/>
        <end position="540"/>
    </location>
</feature>
<dbReference type="InterPro" id="IPR014013">
    <property type="entry name" value="Helic_SF1/SF2_ATP-bd_DinG/Rad3"/>
</dbReference>
<dbReference type="SUPFAM" id="SSF52540">
    <property type="entry name" value="P-loop containing nucleoside triphosphate hydrolases"/>
    <property type="match status" value="1"/>
</dbReference>
<evidence type="ECO:0000256" key="5">
    <source>
        <dbReference type="SAM" id="MobiDB-lite"/>
    </source>
</evidence>
<reference evidence="7 8" key="1">
    <citation type="submission" date="2019-03" db="EMBL/GenBank/DDBJ databases">
        <title>The complete genome sequence of Swingsia samuiensis NBRC107927(T).</title>
        <authorList>
            <person name="Chua K.-O."/>
            <person name="Chan K.-G."/>
            <person name="See-Too W.-S."/>
        </authorList>
    </citation>
    <scope>NUCLEOTIDE SEQUENCE [LARGE SCALE GENOMIC DNA]</scope>
    <source>
        <strain evidence="7 8">AH83</strain>
    </source>
</reference>
<dbReference type="InterPro" id="IPR006555">
    <property type="entry name" value="ATP-dep_Helicase_C"/>
</dbReference>
<dbReference type="PROSITE" id="PS51193">
    <property type="entry name" value="HELICASE_ATP_BIND_2"/>
    <property type="match status" value="1"/>
</dbReference>
<dbReference type="PANTHER" id="PTHR11472">
    <property type="entry name" value="DNA REPAIR DEAD HELICASE RAD3/XP-D SUBFAMILY MEMBER"/>
    <property type="match status" value="1"/>
</dbReference>
<keyword evidence="2" id="KW-0378">Hydrolase</keyword>
<name>A0A4Y6UIY6_9PROT</name>
<evidence type="ECO:0000256" key="1">
    <source>
        <dbReference type="ARBA" id="ARBA00022741"/>
    </source>
</evidence>
<keyword evidence="8" id="KW-1185">Reference proteome</keyword>
<dbReference type="Proteomes" id="UP000316313">
    <property type="component" value="Chromosome"/>
</dbReference>
<dbReference type="AlphaFoldDB" id="A0A4Y6UIY6"/>
<dbReference type="GO" id="GO:0005524">
    <property type="term" value="F:ATP binding"/>
    <property type="evidence" value="ECO:0007669"/>
    <property type="project" value="UniProtKB-KW"/>
</dbReference>
<dbReference type="GO" id="GO:0003678">
    <property type="term" value="F:DNA helicase activity"/>
    <property type="evidence" value="ECO:0007669"/>
    <property type="project" value="TreeGrafter"/>
</dbReference>
<evidence type="ECO:0000259" key="6">
    <source>
        <dbReference type="PROSITE" id="PS51193"/>
    </source>
</evidence>
<evidence type="ECO:0000256" key="2">
    <source>
        <dbReference type="ARBA" id="ARBA00022801"/>
    </source>
</evidence>
<protein>
    <submittedName>
        <fullName evidence="7">ATP-dependent DNA helicase</fullName>
    </submittedName>
</protein>
<gene>
    <name evidence="7" type="ORF">E3D00_08460</name>
</gene>
<evidence type="ECO:0000256" key="3">
    <source>
        <dbReference type="ARBA" id="ARBA00022840"/>
    </source>
</evidence>
<keyword evidence="7" id="KW-0347">Helicase</keyword>
<dbReference type="InterPro" id="IPR027417">
    <property type="entry name" value="P-loop_NTPase"/>
</dbReference>
<keyword evidence="1" id="KW-0547">Nucleotide-binding</keyword>
<dbReference type="GO" id="GO:0003676">
    <property type="term" value="F:nucleic acid binding"/>
    <property type="evidence" value="ECO:0007669"/>
    <property type="project" value="InterPro"/>
</dbReference>
<dbReference type="SMART" id="SM00491">
    <property type="entry name" value="HELICc2"/>
    <property type="match status" value="1"/>
</dbReference>
<dbReference type="GO" id="GO:0006139">
    <property type="term" value="P:nucleobase-containing compound metabolic process"/>
    <property type="evidence" value="ECO:0007669"/>
    <property type="project" value="InterPro"/>
</dbReference>
<keyword evidence="3" id="KW-0067">ATP-binding</keyword>
<dbReference type="OrthoDB" id="9805194at2"/>
<evidence type="ECO:0000313" key="8">
    <source>
        <dbReference type="Proteomes" id="UP000316313"/>
    </source>
</evidence>
<dbReference type="InterPro" id="IPR045028">
    <property type="entry name" value="DinG/Rad3-like"/>
</dbReference>
<dbReference type="Pfam" id="PF13307">
    <property type="entry name" value="Helicase_C_2"/>
    <property type="match status" value="1"/>
</dbReference>
<dbReference type="KEGG" id="ssam:E3D00_08460"/>
<comment type="similarity">
    <text evidence="4">Belongs to the helicase family. DinG subfamily.</text>
</comment>
<dbReference type="PANTHER" id="PTHR11472:SF34">
    <property type="entry name" value="REGULATOR OF TELOMERE ELONGATION HELICASE 1"/>
    <property type="match status" value="1"/>
</dbReference>